<organism evidence="1 2">
    <name type="scientific">Mucilaginibacter segetis</name>
    <dbReference type="NCBI Taxonomy" id="2793071"/>
    <lineage>
        <taxon>Bacteria</taxon>
        <taxon>Pseudomonadati</taxon>
        <taxon>Bacteroidota</taxon>
        <taxon>Sphingobacteriia</taxon>
        <taxon>Sphingobacteriales</taxon>
        <taxon>Sphingobacteriaceae</taxon>
        <taxon>Mucilaginibacter</taxon>
    </lineage>
</organism>
<name>A0A934UKR0_9SPHI</name>
<keyword evidence="2" id="KW-1185">Reference proteome</keyword>
<evidence type="ECO:0000313" key="2">
    <source>
        <dbReference type="Proteomes" id="UP000613193"/>
    </source>
</evidence>
<gene>
    <name evidence="1" type="ORF">I5M19_00280</name>
</gene>
<accession>A0A934UKR0</accession>
<dbReference type="EMBL" id="JAEHFW010000001">
    <property type="protein sequence ID" value="MBK0377723.1"/>
    <property type="molecule type" value="Genomic_DNA"/>
</dbReference>
<evidence type="ECO:0000313" key="1">
    <source>
        <dbReference type="EMBL" id="MBK0377723.1"/>
    </source>
</evidence>
<sequence length="146" mass="15215">MNKFTKGFLFLLFIAVSITGCKLDPPIYPEGAGSGTVTYTINGTTTTKHNVSFVMTAASGTTTPASIYMGNDTDFGLAFDGSSKGTFDIGILVIGDALGTGTVTVTTYDLTDSTHGTLKGTFTADLYDSTTNTTTSNVTGTFDIQQ</sequence>
<dbReference type="Proteomes" id="UP000613193">
    <property type="component" value="Unassembled WGS sequence"/>
</dbReference>
<dbReference type="RefSeq" id="WP_200062892.1">
    <property type="nucleotide sequence ID" value="NZ_JAEHFW010000001.1"/>
</dbReference>
<reference evidence="1" key="1">
    <citation type="submission" date="2020-12" db="EMBL/GenBank/DDBJ databases">
        <title>Bacterial novel species Mucilaginibacter sp. SD-g isolated from soil.</title>
        <authorList>
            <person name="Jung H.-Y."/>
        </authorList>
    </citation>
    <scope>NUCLEOTIDE SEQUENCE</scope>
    <source>
        <strain evidence="1">SD-g</strain>
    </source>
</reference>
<protein>
    <submittedName>
        <fullName evidence="1">Uncharacterized protein</fullName>
    </submittedName>
</protein>
<dbReference type="AlphaFoldDB" id="A0A934UKR0"/>
<dbReference type="PROSITE" id="PS51257">
    <property type="entry name" value="PROKAR_LIPOPROTEIN"/>
    <property type="match status" value="1"/>
</dbReference>
<proteinExistence type="predicted"/>
<comment type="caution">
    <text evidence="1">The sequence shown here is derived from an EMBL/GenBank/DDBJ whole genome shotgun (WGS) entry which is preliminary data.</text>
</comment>